<protein>
    <submittedName>
        <fullName evidence="4">Muniscin C-terminal mu homology domain-containing protein</fullName>
    </submittedName>
</protein>
<dbReference type="PANTHER" id="PTHR23065:SF54">
    <property type="entry name" value="SUPPRESSOR OF YEAST PROFILIN DELETION"/>
    <property type="match status" value="1"/>
</dbReference>
<feature type="compositionally biased region" description="Basic and acidic residues" evidence="2">
    <location>
        <begin position="143"/>
        <end position="153"/>
    </location>
</feature>
<dbReference type="GO" id="GO:0006897">
    <property type="term" value="P:endocytosis"/>
    <property type="evidence" value="ECO:0007669"/>
    <property type="project" value="UniProtKB-KW"/>
</dbReference>
<dbReference type="FunFam" id="1.20.1270.60:FF:000102">
    <property type="entry name" value="WGS project CABT00000000 data, contig 2.23"/>
    <property type="match status" value="1"/>
</dbReference>
<evidence type="ECO:0000256" key="1">
    <source>
        <dbReference type="ARBA" id="ARBA00022583"/>
    </source>
</evidence>
<comment type="caution">
    <text evidence="4">The sequence shown here is derived from an EMBL/GenBank/DDBJ whole genome shotgun (WGS) entry which is preliminary data.</text>
</comment>
<dbReference type="Pfam" id="PF10291">
    <property type="entry name" value="muHD"/>
    <property type="match status" value="1"/>
</dbReference>
<evidence type="ECO:0000256" key="2">
    <source>
        <dbReference type="SAM" id="MobiDB-lite"/>
    </source>
</evidence>
<dbReference type="InterPro" id="IPR018808">
    <property type="entry name" value="Muniscin_C"/>
</dbReference>
<keyword evidence="1" id="KW-0254">Endocytosis</keyword>
<feature type="compositionally biased region" description="Low complexity" evidence="2">
    <location>
        <begin position="569"/>
        <end position="582"/>
    </location>
</feature>
<name>A0AAD4PZ23_9EURO</name>
<keyword evidence="5" id="KW-1185">Reference proteome</keyword>
<feature type="region of interest" description="Disordered" evidence="2">
    <location>
        <begin position="143"/>
        <end position="163"/>
    </location>
</feature>
<dbReference type="GO" id="GO:0005886">
    <property type="term" value="C:plasma membrane"/>
    <property type="evidence" value="ECO:0007669"/>
    <property type="project" value="TreeGrafter"/>
</dbReference>
<reference evidence="4" key="1">
    <citation type="submission" date="2021-12" db="EMBL/GenBank/DDBJ databases">
        <title>Convergent genome expansion in fungi linked to evolution of root-endophyte symbiosis.</title>
        <authorList>
            <consortium name="DOE Joint Genome Institute"/>
            <person name="Ke Y.-H."/>
            <person name="Bonito G."/>
            <person name="Liao H.-L."/>
            <person name="Looney B."/>
            <person name="Rojas-Flechas A."/>
            <person name="Nash J."/>
            <person name="Hameed K."/>
            <person name="Schadt C."/>
            <person name="Martin F."/>
            <person name="Crous P.W."/>
            <person name="Miettinen O."/>
            <person name="Magnuson J.K."/>
            <person name="Labbe J."/>
            <person name="Jacobson D."/>
            <person name="Doktycz M.J."/>
            <person name="Veneault-Fourrey C."/>
            <person name="Kuo A."/>
            <person name="Mondo S."/>
            <person name="Calhoun S."/>
            <person name="Riley R."/>
            <person name="Ohm R."/>
            <person name="LaButti K."/>
            <person name="Andreopoulos B."/>
            <person name="Pangilinan J."/>
            <person name="Nolan M."/>
            <person name="Tritt A."/>
            <person name="Clum A."/>
            <person name="Lipzen A."/>
            <person name="Daum C."/>
            <person name="Barry K."/>
            <person name="Grigoriev I.V."/>
            <person name="Vilgalys R."/>
        </authorList>
    </citation>
    <scope>NUCLEOTIDE SEQUENCE</scope>
    <source>
        <strain evidence="4">PMI_201</strain>
    </source>
</reference>
<dbReference type="InterPro" id="IPR028565">
    <property type="entry name" value="MHD"/>
</dbReference>
<dbReference type="Gene3D" id="1.20.1270.60">
    <property type="entry name" value="Arfaptin homology (AH) domain/BAR domain"/>
    <property type="match status" value="1"/>
</dbReference>
<dbReference type="GeneID" id="70242880"/>
<feature type="compositionally biased region" description="Polar residues" evidence="2">
    <location>
        <begin position="369"/>
        <end position="384"/>
    </location>
</feature>
<dbReference type="CDD" id="cd07650">
    <property type="entry name" value="F-BAR_Syp1p_like"/>
    <property type="match status" value="1"/>
</dbReference>
<dbReference type="GO" id="GO:0032153">
    <property type="term" value="C:cell division site"/>
    <property type="evidence" value="ECO:0007669"/>
    <property type="project" value="TreeGrafter"/>
</dbReference>
<accession>A0AAD4PZ23</accession>
<dbReference type="EMBL" id="JAJTJA010000005">
    <property type="protein sequence ID" value="KAH8698561.1"/>
    <property type="molecule type" value="Genomic_DNA"/>
</dbReference>
<dbReference type="GO" id="GO:0032185">
    <property type="term" value="P:septin cytoskeleton organization"/>
    <property type="evidence" value="ECO:0007669"/>
    <property type="project" value="TreeGrafter"/>
</dbReference>
<feature type="region of interest" description="Disordered" evidence="2">
    <location>
        <begin position="550"/>
        <end position="594"/>
    </location>
</feature>
<dbReference type="PANTHER" id="PTHR23065">
    <property type="entry name" value="PROLINE-SERINE-THREONINE PHOSPHATASE INTERACTING PROTEIN 1"/>
    <property type="match status" value="1"/>
</dbReference>
<feature type="domain" description="MHD" evidence="3">
    <location>
        <begin position="594"/>
        <end position="869"/>
    </location>
</feature>
<sequence length="886" mass="96678">MDLTRQEYPALLTSLQPNQATTVLNDRIRVINKVNTDIADWLQERRRVEELYVQGLRKLARRPQPEENVSLGVFQMPWKRIINATESLAASHETLASKIEEDVEKPLRDYGSRHRELASMPSICNDLVHLSKGLEAAQKKLEKAKEKRSKGSEKATAASTSLAEATQQWESRAPFVFEQLQSVDESRLNHLRDVLTQLQTHEVDQIERSRQTAESCLNALLNVQTADEIKTFAAKINGGRESAPLRRSSSVNAAPTPLAPVSSPPVSTEIADLPPPPRIPDDAASQHSNRSGRFAREPPPVPEPRHTPKLGGLRRLGTVMNRRKSVVLGSGSSISGQEKKIRPAFTFRRGDSSREAQQLPSTPPGRDTPSITGDFTASPTTSVSLREPPVREESSTIAPIQEVTETTVTTNGTTKHEATGQSQSAVAQPQIDSEGYSERPQIIDEITRAQREAAGLEESGLNLKIRDEPIHEDEGRAKQAMDDMANTLRMQGLQSGVRRNAGTIRGRRDVRNTVFIAPSAGSEQGPSSGLGAAPAAFPNTLTSPNTLAVSPTPAAPAAPVPSQEDKAMSDTTSIHSSHTLHSIAGPVSHPELHEPGLNASVVETVNSWFEGGNITKSFVVGELALAYNAAAGSTTQTNTVRLDNFALLEKVAANPYFVAEVSNTDDEKRGEYNVSLAKIARPIPTVAFKYQIHLTPSNLSSYSPVIFTPAWNIEEFQASTIIPYKLNPAFVASTPLESIILKNVIITVNLDLSPEDEITKQPREVARATNVAMYPNTGAVFRRKQSAVVWKLPELEVRADSDSKLLVRFTTAVSWPRKGKVETKFEYDTAETSPRLGVSVAETAGQNEKDPFADEGTAINPSTQASIAWKEIHTLRKLTAGKYVST</sequence>
<feature type="compositionally biased region" description="Polar residues" evidence="2">
    <location>
        <begin position="419"/>
        <end position="431"/>
    </location>
</feature>
<dbReference type="PROSITE" id="PS51072">
    <property type="entry name" value="MHD"/>
    <property type="match status" value="1"/>
</dbReference>
<proteinExistence type="predicted"/>
<feature type="compositionally biased region" description="Low complexity" evidence="2">
    <location>
        <begin position="402"/>
        <end position="413"/>
    </location>
</feature>
<dbReference type="InterPro" id="IPR001060">
    <property type="entry name" value="FCH_dom"/>
</dbReference>
<dbReference type="InterPro" id="IPR027267">
    <property type="entry name" value="AH/BAR_dom_sf"/>
</dbReference>
<feature type="compositionally biased region" description="Low complexity" evidence="2">
    <location>
        <begin position="154"/>
        <end position="163"/>
    </location>
</feature>
<evidence type="ECO:0000259" key="3">
    <source>
        <dbReference type="PROSITE" id="PS51072"/>
    </source>
</evidence>
<dbReference type="RefSeq" id="XP_046073025.1">
    <property type="nucleotide sequence ID" value="XM_046212593.1"/>
</dbReference>
<dbReference type="Proteomes" id="UP001201262">
    <property type="component" value="Unassembled WGS sequence"/>
</dbReference>
<evidence type="ECO:0000313" key="5">
    <source>
        <dbReference type="Proteomes" id="UP001201262"/>
    </source>
</evidence>
<dbReference type="AlphaFoldDB" id="A0AAD4PZ23"/>
<gene>
    <name evidence="4" type="ORF">BGW36DRAFT_318086</name>
</gene>
<dbReference type="GO" id="GO:0030139">
    <property type="term" value="C:endocytic vesicle"/>
    <property type="evidence" value="ECO:0007669"/>
    <property type="project" value="TreeGrafter"/>
</dbReference>
<organism evidence="4 5">
    <name type="scientific">Talaromyces proteolyticus</name>
    <dbReference type="NCBI Taxonomy" id="1131652"/>
    <lineage>
        <taxon>Eukaryota</taxon>
        <taxon>Fungi</taxon>
        <taxon>Dikarya</taxon>
        <taxon>Ascomycota</taxon>
        <taxon>Pezizomycotina</taxon>
        <taxon>Eurotiomycetes</taxon>
        <taxon>Eurotiomycetidae</taxon>
        <taxon>Eurotiales</taxon>
        <taxon>Trichocomaceae</taxon>
        <taxon>Talaromyces</taxon>
        <taxon>Talaromyces sect. Bacilispori</taxon>
    </lineage>
</organism>
<evidence type="ECO:0000313" key="4">
    <source>
        <dbReference type="EMBL" id="KAH8698561.1"/>
    </source>
</evidence>
<feature type="region of interest" description="Disordered" evidence="2">
    <location>
        <begin position="241"/>
        <end position="439"/>
    </location>
</feature>
<dbReference type="SUPFAM" id="SSF103657">
    <property type="entry name" value="BAR/IMD domain-like"/>
    <property type="match status" value="1"/>
</dbReference>
<dbReference type="Pfam" id="PF00611">
    <property type="entry name" value="FCH"/>
    <property type="match status" value="1"/>
</dbReference>